<keyword evidence="6" id="KW-0961">Cell wall biogenesis/degradation</keyword>
<keyword evidence="5" id="KW-0573">Peptidoglycan synthesis</keyword>
<dbReference type="InterPro" id="IPR001967">
    <property type="entry name" value="Peptidase_S11_N"/>
</dbReference>
<name>A0A0G0HCB0_9BACT</name>
<dbReference type="SUPFAM" id="SSF56601">
    <property type="entry name" value="beta-lactamase/transpeptidase-like"/>
    <property type="match status" value="1"/>
</dbReference>
<dbReference type="PRINTS" id="PR00725">
    <property type="entry name" value="DADACBPTASE1"/>
</dbReference>
<dbReference type="GO" id="GO:0009002">
    <property type="term" value="F:serine-type D-Ala-D-Ala carboxypeptidase activity"/>
    <property type="evidence" value="ECO:0007669"/>
    <property type="project" value="InterPro"/>
</dbReference>
<dbReference type="Proteomes" id="UP000034333">
    <property type="component" value="Unassembled WGS sequence"/>
</dbReference>
<proteinExistence type="inferred from homology"/>
<comment type="similarity">
    <text evidence="1 9">Belongs to the peptidase S11 family.</text>
</comment>
<protein>
    <submittedName>
        <fullName evidence="11">D-alanyl-D-alanine endopeptidase 2</fullName>
    </submittedName>
</protein>
<evidence type="ECO:0000313" key="12">
    <source>
        <dbReference type="Proteomes" id="UP000034333"/>
    </source>
</evidence>
<dbReference type="GO" id="GO:0006508">
    <property type="term" value="P:proteolysis"/>
    <property type="evidence" value="ECO:0007669"/>
    <property type="project" value="InterPro"/>
</dbReference>
<evidence type="ECO:0000256" key="5">
    <source>
        <dbReference type="ARBA" id="ARBA00022984"/>
    </source>
</evidence>
<keyword evidence="3" id="KW-0378">Hydrolase</keyword>
<dbReference type="GO" id="GO:0009252">
    <property type="term" value="P:peptidoglycan biosynthetic process"/>
    <property type="evidence" value="ECO:0007669"/>
    <property type="project" value="UniProtKB-KW"/>
</dbReference>
<organism evidence="11 12">
    <name type="scientific">Candidatus Magasanikbacteria bacterium GW2011_GWA2_37_8</name>
    <dbReference type="NCBI Taxonomy" id="1619036"/>
    <lineage>
        <taxon>Bacteria</taxon>
        <taxon>Candidatus Magasanikiibacteriota</taxon>
    </lineage>
</organism>
<sequence>MSKKLFDFISSFGMMLVGVFLLFANTVSFSPTGRQWLKLPVSNPRQLIGGDAIAENLPVLRPTVPLQKNKNNFVGVLTAQSVIVVDNKTEAVLFEKNSDAIRPLASVTKLMSALVLLDLPIQWSTTTEIFETDDVGSSHIINAGEKFTADDLWHVGLIGSSNSAINALVRISGLTPTQFAARMNRKARDLQLTSAHFVEATGLDADNIASVRDVAKLLKIALQKDKILQTVQIGEYYIHPLGKDKPRRVWSTDWLLTKWVPSNFTVSQIAGKTGFINESGYNFAVHLSDNNGHAVRVIVFGASTNENRFIYEY</sequence>
<evidence type="ECO:0000256" key="2">
    <source>
        <dbReference type="ARBA" id="ARBA00022729"/>
    </source>
</evidence>
<evidence type="ECO:0000259" key="10">
    <source>
        <dbReference type="Pfam" id="PF00768"/>
    </source>
</evidence>
<feature type="binding site" evidence="8">
    <location>
        <position position="272"/>
    </location>
    <ligand>
        <name>substrate</name>
    </ligand>
</feature>
<dbReference type="STRING" id="1619036.US58_C0012G0042"/>
<evidence type="ECO:0000256" key="3">
    <source>
        <dbReference type="ARBA" id="ARBA00022801"/>
    </source>
</evidence>
<evidence type="ECO:0000313" key="11">
    <source>
        <dbReference type="EMBL" id="KKQ40833.1"/>
    </source>
</evidence>
<evidence type="ECO:0000256" key="6">
    <source>
        <dbReference type="ARBA" id="ARBA00023316"/>
    </source>
</evidence>
<dbReference type="Gene3D" id="3.40.710.10">
    <property type="entry name" value="DD-peptidase/beta-lactamase superfamily"/>
    <property type="match status" value="1"/>
</dbReference>
<evidence type="ECO:0000256" key="1">
    <source>
        <dbReference type="ARBA" id="ARBA00007164"/>
    </source>
</evidence>
<dbReference type="GO" id="GO:0008360">
    <property type="term" value="P:regulation of cell shape"/>
    <property type="evidence" value="ECO:0007669"/>
    <property type="project" value="UniProtKB-KW"/>
</dbReference>
<evidence type="ECO:0000256" key="8">
    <source>
        <dbReference type="PIRSR" id="PIRSR618044-2"/>
    </source>
</evidence>
<keyword evidence="4" id="KW-0133">Cell shape</keyword>
<dbReference type="AlphaFoldDB" id="A0A0G0HCB0"/>
<evidence type="ECO:0000256" key="4">
    <source>
        <dbReference type="ARBA" id="ARBA00022960"/>
    </source>
</evidence>
<reference evidence="11 12" key="1">
    <citation type="journal article" date="2015" name="Nature">
        <title>rRNA introns, odd ribosomes, and small enigmatic genomes across a large radiation of phyla.</title>
        <authorList>
            <person name="Brown C.T."/>
            <person name="Hug L.A."/>
            <person name="Thomas B.C."/>
            <person name="Sharon I."/>
            <person name="Castelle C.J."/>
            <person name="Singh A."/>
            <person name="Wilkins M.J."/>
            <person name="Williams K.H."/>
            <person name="Banfield J.F."/>
        </authorList>
    </citation>
    <scope>NUCLEOTIDE SEQUENCE [LARGE SCALE GENOMIC DNA]</scope>
</reference>
<dbReference type="GO" id="GO:0071555">
    <property type="term" value="P:cell wall organization"/>
    <property type="evidence" value="ECO:0007669"/>
    <property type="project" value="UniProtKB-KW"/>
</dbReference>
<dbReference type="InterPro" id="IPR012338">
    <property type="entry name" value="Beta-lactam/transpept-like"/>
</dbReference>
<dbReference type="InterPro" id="IPR018044">
    <property type="entry name" value="Peptidase_S11"/>
</dbReference>
<feature type="active site" description="Proton acceptor" evidence="7">
    <location>
        <position position="109"/>
    </location>
</feature>
<accession>A0A0G0HCB0</accession>
<evidence type="ECO:0000256" key="9">
    <source>
        <dbReference type="RuleBase" id="RU004016"/>
    </source>
</evidence>
<feature type="active site" description="Acyl-ester intermediate" evidence="7">
    <location>
        <position position="106"/>
    </location>
</feature>
<dbReference type="EMBL" id="LBTN01000012">
    <property type="protein sequence ID" value="KKQ40833.1"/>
    <property type="molecule type" value="Genomic_DNA"/>
</dbReference>
<evidence type="ECO:0000256" key="7">
    <source>
        <dbReference type="PIRSR" id="PIRSR618044-1"/>
    </source>
</evidence>
<dbReference type="PANTHER" id="PTHR21581:SF26">
    <property type="entry name" value="D-ALANYL-D-ALANINE ENDOPEPTIDASE"/>
    <property type="match status" value="1"/>
</dbReference>
<feature type="domain" description="Peptidase S11 D-alanyl-D-alanine carboxypeptidase A N-terminal" evidence="10">
    <location>
        <begin position="77"/>
        <end position="303"/>
    </location>
</feature>
<gene>
    <name evidence="11" type="ORF">US58_C0012G0042</name>
</gene>
<dbReference type="PANTHER" id="PTHR21581">
    <property type="entry name" value="D-ALANYL-D-ALANINE CARBOXYPEPTIDASE"/>
    <property type="match status" value="1"/>
</dbReference>
<dbReference type="Pfam" id="PF00768">
    <property type="entry name" value="Peptidase_S11"/>
    <property type="match status" value="1"/>
</dbReference>
<comment type="caution">
    <text evidence="11">The sequence shown here is derived from an EMBL/GenBank/DDBJ whole genome shotgun (WGS) entry which is preliminary data.</text>
</comment>
<feature type="active site" evidence="7">
    <location>
        <position position="160"/>
    </location>
</feature>
<keyword evidence="2" id="KW-0732">Signal</keyword>